<keyword evidence="7 8" id="KW-0472">Membrane</keyword>
<dbReference type="GO" id="GO:0010041">
    <property type="term" value="P:response to iron(III) ion"/>
    <property type="evidence" value="ECO:0007669"/>
    <property type="project" value="TreeGrafter"/>
</dbReference>
<evidence type="ECO:0000256" key="4">
    <source>
        <dbReference type="ARBA" id="ARBA00022679"/>
    </source>
</evidence>
<gene>
    <name evidence="11" type="ORF">ET418_10330</name>
</gene>
<feature type="transmembrane region" description="Helical" evidence="8">
    <location>
        <begin position="421"/>
        <end position="441"/>
    </location>
</feature>
<dbReference type="Proteomes" id="UP000324298">
    <property type="component" value="Unassembled WGS sequence"/>
</dbReference>
<protein>
    <submittedName>
        <fullName evidence="11">Phospholipid carrier-dependent glycosyltransferase</fullName>
    </submittedName>
</protein>
<dbReference type="InterPro" id="IPR040845">
    <property type="entry name" value="Arnt_C"/>
</dbReference>
<feature type="transmembrane region" description="Helical" evidence="8">
    <location>
        <begin position="202"/>
        <end position="222"/>
    </location>
</feature>
<dbReference type="InterPro" id="IPR003342">
    <property type="entry name" value="ArnT-like_N"/>
</dbReference>
<evidence type="ECO:0000256" key="8">
    <source>
        <dbReference type="SAM" id="Phobius"/>
    </source>
</evidence>
<dbReference type="GO" id="GO:0009103">
    <property type="term" value="P:lipopolysaccharide biosynthetic process"/>
    <property type="evidence" value="ECO:0007669"/>
    <property type="project" value="UniProtKB-ARBA"/>
</dbReference>
<dbReference type="GO" id="GO:0005886">
    <property type="term" value="C:plasma membrane"/>
    <property type="evidence" value="ECO:0007669"/>
    <property type="project" value="UniProtKB-SubCell"/>
</dbReference>
<evidence type="ECO:0000259" key="9">
    <source>
        <dbReference type="Pfam" id="PF02366"/>
    </source>
</evidence>
<keyword evidence="12" id="KW-1185">Reference proteome</keyword>
<evidence type="ECO:0000256" key="6">
    <source>
        <dbReference type="ARBA" id="ARBA00022989"/>
    </source>
</evidence>
<dbReference type="PANTHER" id="PTHR33908">
    <property type="entry name" value="MANNOSYLTRANSFERASE YKCB-RELATED"/>
    <property type="match status" value="1"/>
</dbReference>
<feature type="transmembrane region" description="Helical" evidence="8">
    <location>
        <begin position="129"/>
        <end position="147"/>
    </location>
</feature>
<evidence type="ECO:0000256" key="7">
    <source>
        <dbReference type="ARBA" id="ARBA00023136"/>
    </source>
</evidence>
<feature type="domain" description="Aminoarabinose transferase C-terminal" evidence="10">
    <location>
        <begin position="456"/>
        <end position="544"/>
    </location>
</feature>
<evidence type="ECO:0000259" key="10">
    <source>
        <dbReference type="Pfam" id="PF18583"/>
    </source>
</evidence>
<keyword evidence="3" id="KW-0328">Glycosyltransferase</keyword>
<dbReference type="InterPro" id="IPR050297">
    <property type="entry name" value="LipidA_mod_glycosyltrf_83"/>
</dbReference>
<feature type="transmembrane region" description="Helical" evidence="8">
    <location>
        <begin position="341"/>
        <end position="361"/>
    </location>
</feature>
<accession>A0A5A9XG51</accession>
<feature type="transmembrane region" description="Helical" evidence="8">
    <location>
        <begin position="159"/>
        <end position="190"/>
    </location>
</feature>
<keyword evidence="6 8" id="KW-1133">Transmembrane helix</keyword>
<dbReference type="Pfam" id="PF02366">
    <property type="entry name" value="PMT"/>
    <property type="match status" value="1"/>
</dbReference>
<comment type="subcellular location">
    <subcellularLocation>
        <location evidence="1">Cell membrane</location>
        <topology evidence="1">Multi-pass membrane protein</topology>
    </subcellularLocation>
</comment>
<dbReference type="PANTHER" id="PTHR33908:SF3">
    <property type="entry name" value="UNDECAPRENYL PHOSPHATE-ALPHA-4-AMINO-4-DEOXY-L-ARABINOSE ARABINOSYL TRANSFERASE"/>
    <property type="match status" value="1"/>
</dbReference>
<keyword evidence="5 8" id="KW-0812">Transmembrane</keyword>
<dbReference type="GO" id="GO:0006493">
    <property type="term" value="P:protein O-linked glycosylation"/>
    <property type="evidence" value="ECO:0007669"/>
    <property type="project" value="InterPro"/>
</dbReference>
<dbReference type="GO" id="GO:0016763">
    <property type="term" value="F:pentosyltransferase activity"/>
    <property type="evidence" value="ECO:0007669"/>
    <property type="project" value="TreeGrafter"/>
</dbReference>
<keyword evidence="4 11" id="KW-0808">Transferase</keyword>
<evidence type="ECO:0000256" key="2">
    <source>
        <dbReference type="ARBA" id="ARBA00022475"/>
    </source>
</evidence>
<dbReference type="OrthoDB" id="9815691at2"/>
<feature type="domain" description="ArnT-like N-terminal" evidence="9">
    <location>
        <begin position="28"/>
        <end position="228"/>
    </location>
</feature>
<evidence type="ECO:0000313" key="12">
    <source>
        <dbReference type="Proteomes" id="UP000324298"/>
    </source>
</evidence>
<feature type="transmembrane region" description="Helical" evidence="8">
    <location>
        <begin position="285"/>
        <end position="303"/>
    </location>
</feature>
<dbReference type="Pfam" id="PF18583">
    <property type="entry name" value="Arnt_C"/>
    <property type="match status" value="1"/>
</dbReference>
<keyword evidence="2" id="KW-1003">Cell membrane</keyword>
<feature type="transmembrane region" description="Helical" evidence="8">
    <location>
        <begin position="390"/>
        <end position="414"/>
    </location>
</feature>
<evidence type="ECO:0000256" key="3">
    <source>
        <dbReference type="ARBA" id="ARBA00022676"/>
    </source>
</evidence>
<organism evidence="11 12">
    <name type="scientific">Oryzomonas rubra</name>
    <dbReference type="NCBI Taxonomy" id="2509454"/>
    <lineage>
        <taxon>Bacteria</taxon>
        <taxon>Pseudomonadati</taxon>
        <taxon>Thermodesulfobacteriota</taxon>
        <taxon>Desulfuromonadia</taxon>
        <taxon>Geobacterales</taxon>
        <taxon>Geobacteraceae</taxon>
        <taxon>Oryzomonas</taxon>
    </lineage>
</organism>
<feature type="transmembrane region" description="Helical" evidence="8">
    <location>
        <begin position="251"/>
        <end position="273"/>
    </location>
</feature>
<feature type="transmembrane region" description="Helical" evidence="8">
    <location>
        <begin position="76"/>
        <end position="96"/>
    </location>
</feature>
<dbReference type="GO" id="GO:0000030">
    <property type="term" value="F:mannosyltransferase activity"/>
    <property type="evidence" value="ECO:0007669"/>
    <property type="project" value="InterPro"/>
</dbReference>
<dbReference type="AlphaFoldDB" id="A0A5A9XG51"/>
<comment type="caution">
    <text evidence="11">The sequence shown here is derived from an EMBL/GenBank/DDBJ whole genome shotgun (WGS) entry which is preliminary data.</text>
</comment>
<evidence type="ECO:0000256" key="5">
    <source>
        <dbReference type="ARBA" id="ARBA00022692"/>
    </source>
</evidence>
<sequence length="557" mass="62151">MVILAFVLGIPFFQFLGGLPLIDPDEGRYAEIPREMVEQGDFVTPTLNYVKYFEKPPLLYWLNAVSLKLSGLTEQAARFPSALCGLLTMLATYIIARRLYGRRTALIAAAILGTAAGFVLQSRIILTDMLLTFCLTAALGAFIIASQREGRRSTAGPWYAFYLFCALAVLAKGLIGIVFPAGIIFFYLLLSGRWKLLGEMRIPTGLTLFLALAAPWFVVVSLRNPEFARFFFIHEHFERFTSTVHGRYQPFWFFLPVLAATLLPWSFFIPGALKRAWRDRHHDDSQAGLYLLIWTVLIFLFFSKSNSKLVPYILPIFPPLAILIANRIDRVLDGQGRELKLASILLGMTLTILGIAALAYARLPELADLLAGVLPRLSDPLHQFINNAPAVTAAGGTFIAALFLIQGIAAMVFAGSNPHRMVVTLCLCSFLLVIFIPRLIMVPIAQAESSRPLALQARSLAGPQTRIVTFGPQQGVSWYTQRRIMVTDKLDELEFGSKQGDQSAWFPDQQALLRMWESDTPVLIILKKGELDRLLPLLHPAPRIMGESGRRRLISNR</sequence>
<proteinExistence type="predicted"/>
<evidence type="ECO:0000256" key="1">
    <source>
        <dbReference type="ARBA" id="ARBA00004651"/>
    </source>
</evidence>
<dbReference type="EMBL" id="SRSD01000005">
    <property type="protein sequence ID" value="KAA0891890.1"/>
    <property type="molecule type" value="Genomic_DNA"/>
</dbReference>
<evidence type="ECO:0000313" key="11">
    <source>
        <dbReference type="EMBL" id="KAA0891890.1"/>
    </source>
</evidence>
<reference evidence="11 12" key="1">
    <citation type="submission" date="2019-04" db="EMBL/GenBank/DDBJ databases">
        <title>Geobacter ruber sp. nov., ferric-reducing bacteria isolated from paddy soil.</title>
        <authorList>
            <person name="Xu Z."/>
            <person name="Masuda Y."/>
            <person name="Itoh H."/>
            <person name="Senoo K."/>
        </authorList>
    </citation>
    <scope>NUCLEOTIDE SEQUENCE [LARGE SCALE GENOMIC DNA]</scope>
    <source>
        <strain evidence="11 12">Red88</strain>
    </source>
</reference>
<name>A0A5A9XG51_9BACT</name>